<evidence type="ECO:0000313" key="1">
    <source>
        <dbReference type="EMBL" id="QDI02453.1"/>
    </source>
</evidence>
<proteinExistence type="predicted"/>
<dbReference type="RefSeq" id="WP_142741716.1">
    <property type="nucleotide sequence ID" value="NZ_CP038228.1"/>
</dbReference>
<gene>
    <name evidence="1" type="ORF">E4A48_00915</name>
</gene>
<evidence type="ECO:0000313" key="2">
    <source>
        <dbReference type="Proteomes" id="UP000319349"/>
    </source>
</evidence>
<reference evidence="1 2" key="1">
    <citation type="submission" date="2019-03" db="EMBL/GenBank/DDBJ databases">
        <title>Tal1 in Xanthomonas translucens pv. cerealis Contributes to Virulence in Bacterial Leaf Streak of Wheat.</title>
        <authorList>
            <person name="Shah S.M.A."/>
            <person name="Haq F."/>
            <person name="Ma W."/>
            <person name="Xu X."/>
            <person name="Wang S."/>
            <person name="Xu Z."/>
            <person name="Zou L."/>
            <person name="Zhu B."/>
            <person name="Chen G."/>
        </authorList>
    </citation>
    <scope>NUCLEOTIDE SEQUENCE [LARGE SCALE GENOMIC DNA]</scope>
    <source>
        <strain evidence="1 2">01</strain>
    </source>
</reference>
<organism evidence="1 2">
    <name type="scientific">Xanthomonas cerealis pv. cerealis</name>
    <dbReference type="NCBI Taxonomy" id="152263"/>
    <lineage>
        <taxon>Bacteria</taxon>
        <taxon>Pseudomonadati</taxon>
        <taxon>Pseudomonadota</taxon>
        <taxon>Gammaproteobacteria</taxon>
        <taxon>Lysobacterales</taxon>
        <taxon>Lysobacteraceae</taxon>
        <taxon>Xanthomonas</taxon>
        <taxon>Xanthomonas translucens group</taxon>
        <taxon>Xanthomonas cerealis</taxon>
    </lineage>
</organism>
<protein>
    <submittedName>
        <fullName evidence="1">Uncharacterized protein</fullName>
    </submittedName>
</protein>
<keyword evidence="2" id="KW-1185">Reference proteome</keyword>
<name>A0A514E9G8_9XANT</name>
<sequence length="203" mass="21751">MSARCLGLAWACLCLAGCISQPQREQAQRLDSVDQRLLAPRGDGAPGGAITAYAMQPQQVFRMPQPLDAATPQLPADSPRRTLPPTTLCVRVVLSAQGAVQRSEPLHDREECSAGALADNADLLRAVQQEVARWRFVPAAICTYADPAQRPAVEGRCDDAVSVEEVPVTLAYAFTFEVREGKASVQAGRVGGRSARSVRDAEP</sequence>
<accession>A0A514E9G8</accession>
<dbReference type="EMBL" id="CP038228">
    <property type="protein sequence ID" value="QDI02453.1"/>
    <property type="molecule type" value="Genomic_DNA"/>
</dbReference>
<dbReference type="AlphaFoldDB" id="A0A514E9G8"/>
<dbReference type="Proteomes" id="UP000319349">
    <property type="component" value="Chromosome"/>
</dbReference>